<feature type="transmembrane region" description="Helical" evidence="4">
    <location>
        <begin position="72"/>
        <end position="92"/>
    </location>
</feature>
<evidence type="ECO:0000256" key="2">
    <source>
        <dbReference type="ARBA" id="ARBA00023002"/>
    </source>
</evidence>
<keyword evidence="4" id="KW-1133">Transmembrane helix</keyword>
<evidence type="ECO:0000256" key="4">
    <source>
        <dbReference type="SAM" id="Phobius"/>
    </source>
</evidence>
<dbReference type="GeneID" id="87945668"/>
<proteinExistence type="inferred from homology"/>
<accession>A0AAX4IM04</accession>
<dbReference type="PANTHER" id="PTHR33365">
    <property type="entry name" value="YALI0B05434P"/>
    <property type="match status" value="1"/>
</dbReference>
<dbReference type="PANTHER" id="PTHR33365:SF11">
    <property type="entry name" value="TAT PATHWAY SIGNAL SEQUENCE"/>
    <property type="match status" value="1"/>
</dbReference>
<evidence type="ECO:0000313" key="6">
    <source>
        <dbReference type="Proteomes" id="UP001322277"/>
    </source>
</evidence>
<organism evidence="5 6">
    <name type="scientific">Colletotrichum destructivum</name>
    <dbReference type="NCBI Taxonomy" id="34406"/>
    <lineage>
        <taxon>Eukaryota</taxon>
        <taxon>Fungi</taxon>
        <taxon>Dikarya</taxon>
        <taxon>Ascomycota</taxon>
        <taxon>Pezizomycotina</taxon>
        <taxon>Sordariomycetes</taxon>
        <taxon>Hypocreomycetidae</taxon>
        <taxon>Glomerellales</taxon>
        <taxon>Glomerellaceae</taxon>
        <taxon>Colletotrichum</taxon>
        <taxon>Colletotrichum destructivum species complex</taxon>
    </lineage>
</organism>
<reference evidence="6" key="1">
    <citation type="journal article" date="2023" name="bioRxiv">
        <title>Complete genome of the Medicago anthracnose fungus, Colletotrichum destructivum, reveals a mini-chromosome-like region within a core chromosome.</title>
        <authorList>
            <person name="Lapalu N."/>
            <person name="Simon A."/>
            <person name="Lu A."/>
            <person name="Plaumann P.-L."/>
            <person name="Amselem J."/>
            <person name="Pigne S."/>
            <person name="Auger A."/>
            <person name="Koch C."/>
            <person name="Dallery J.-F."/>
            <person name="O'Connell R.J."/>
        </authorList>
    </citation>
    <scope>NUCLEOTIDE SEQUENCE [LARGE SCALE GENOMIC DNA]</scope>
    <source>
        <strain evidence="6">CBS 520.97</strain>
    </source>
</reference>
<dbReference type="Pfam" id="PF11807">
    <property type="entry name" value="UstYa"/>
    <property type="match status" value="1"/>
</dbReference>
<keyword evidence="2" id="KW-0560">Oxidoreductase</keyword>
<evidence type="ECO:0000256" key="3">
    <source>
        <dbReference type="ARBA" id="ARBA00035112"/>
    </source>
</evidence>
<sequence length="282" mass="31070">MTATTLLAITKQSLDFSPVSFFCFFECFLTLRNTMRVFSDWYSKGRATPSSNGRAHLSSGAKLAHKSCGSCLLWLVGFSLAVITVFQCALAWKILSRLSPSESLGEVNELFPSVGVKVVRFVEKEDFNALNMSDPEWERAMPRGGGFVKASDLSKKGATLPRPILIRGQSVYNVAVFHQLHCLHALGEEFNNLISAARDDHSTVVTDDQLEHISHCLAYLKQSLECCSDTAFEGQSSITDLPSTSGFGSYHVCRDFDRVVALSEQQRATEMSGYGQGKGHNH</sequence>
<dbReference type="EMBL" id="CP137309">
    <property type="protein sequence ID" value="WQF84151.1"/>
    <property type="molecule type" value="Genomic_DNA"/>
</dbReference>
<dbReference type="Proteomes" id="UP001322277">
    <property type="component" value="Chromosome 5"/>
</dbReference>
<comment type="similarity">
    <text evidence="3">Belongs to the ustYa family.</text>
</comment>
<evidence type="ECO:0000313" key="5">
    <source>
        <dbReference type="EMBL" id="WQF84151.1"/>
    </source>
</evidence>
<evidence type="ECO:0000256" key="1">
    <source>
        <dbReference type="ARBA" id="ARBA00004685"/>
    </source>
</evidence>
<protein>
    <submittedName>
        <fullName evidence="5">Mycotoxin biosynthesis protein UstYa</fullName>
    </submittedName>
</protein>
<dbReference type="AlphaFoldDB" id="A0AAX4IM04"/>
<keyword evidence="6" id="KW-1185">Reference proteome</keyword>
<comment type="pathway">
    <text evidence="1">Mycotoxin biosynthesis.</text>
</comment>
<dbReference type="RefSeq" id="XP_062781375.1">
    <property type="nucleotide sequence ID" value="XM_062925324.1"/>
</dbReference>
<gene>
    <name evidence="5" type="ORF">CDEST_09165</name>
</gene>
<dbReference type="InterPro" id="IPR021765">
    <property type="entry name" value="UstYa-like"/>
</dbReference>
<dbReference type="KEGG" id="cdet:87945668"/>
<keyword evidence="4" id="KW-0472">Membrane</keyword>
<name>A0AAX4IM04_9PEZI</name>
<keyword evidence="4" id="KW-0812">Transmembrane</keyword>
<dbReference type="GO" id="GO:0043386">
    <property type="term" value="P:mycotoxin biosynthetic process"/>
    <property type="evidence" value="ECO:0007669"/>
    <property type="project" value="InterPro"/>
</dbReference>
<dbReference type="GO" id="GO:0016491">
    <property type="term" value="F:oxidoreductase activity"/>
    <property type="evidence" value="ECO:0007669"/>
    <property type="project" value="UniProtKB-KW"/>
</dbReference>